<dbReference type="OrthoDB" id="2082701at2"/>
<proteinExistence type="predicted"/>
<protein>
    <submittedName>
        <fullName evidence="2">Uncharacterized protein DUF3784</fullName>
    </submittedName>
</protein>
<sequence length="111" mass="12355">MNDQLWISWVLVVILVIISFILLMGKGGFLIAGYNMLSKEKKQKYNAKRLCRVVGGGTSIISVILTVATLNRFEMPLAISWIIPWGLFGIIVIVGILANTICWRKTSTADE</sequence>
<dbReference type="Pfam" id="PF12650">
    <property type="entry name" value="DUF3784"/>
    <property type="match status" value="1"/>
</dbReference>
<accession>A0A4R7Z8R1</accession>
<dbReference type="AlphaFoldDB" id="A0A4R7Z8R1"/>
<keyword evidence="1" id="KW-1133">Transmembrane helix</keyword>
<keyword evidence="1" id="KW-0472">Membrane</keyword>
<feature type="transmembrane region" description="Helical" evidence="1">
    <location>
        <begin position="82"/>
        <end position="103"/>
    </location>
</feature>
<feature type="transmembrane region" description="Helical" evidence="1">
    <location>
        <begin position="50"/>
        <end position="70"/>
    </location>
</feature>
<keyword evidence="1" id="KW-0812">Transmembrane</keyword>
<feature type="transmembrane region" description="Helical" evidence="1">
    <location>
        <begin position="6"/>
        <end position="29"/>
    </location>
</feature>
<dbReference type="RefSeq" id="WP_134171153.1">
    <property type="nucleotide sequence ID" value="NZ_SODD01000052.1"/>
</dbReference>
<evidence type="ECO:0000313" key="2">
    <source>
        <dbReference type="EMBL" id="TDW11819.1"/>
    </source>
</evidence>
<evidence type="ECO:0000313" key="3">
    <source>
        <dbReference type="Proteomes" id="UP000294743"/>
    </source>
</evidence>
<reference evidence="2 3" key="1">
    <citation type="submission" date="2019-03" db="EMBL/GenBank/DDBJ databases">
        <title>Genomic Encyclopedia of Type Strains, Phase IV (KMG-IV): sequencing the most valuable type-strain genomes for metagenomic binning, comparative biology and taxonomic classification.</title>
        <authorList>
            <person name="Goeker M."/>
        </authorList>
    </citation>
    <scope>NUCLEOTIDE SEQUENCE [LARGE SCALE GENOMIC DNA]</scope>
    <source>
        <strain evidence="2 3">DSM 28867</strain>
    </source>
</reference>
<comment type="caution">
    <text evidence="2">The sequence shown here is derived from an EMBL/GenBank/DDBJ whole genome shotgun (WGS) entry which is preliminary data.</text>
</comment>
<dbReference type="EMBL" id="SODD01000052">
    <property type="protein sequence ID" value="TDW11819.1"/>
    <property type="molecule type" value="Genomic_DNA"/>
</dbReference>
<gene>
    <name evidence="2" type="ORF">EDD63_1526</name>
</gene>
<dbReference type="InterPro" id="IPR017259">
    <property type="entry name" value="UCP037672"/>
</dbReference>
<organism evidence="2 3">
    <name type="scientific">Breznakia blatticola</name>
    <dbReference type="NCBI Taxonomy" id="1754012"/>
    <lineage>
        <taxon>Bacteria</taxon>
        <taxon>Bacillati</taxon>
        <taxon>Bacillota</taxon>
        <taxon>Erysipelotrichia</taxon>
        <taxon>Erysipelotrichales</taxon>
        <taxon>Erysipelotrichaceae</taxon>
        <taxon>Breznakia</taxon>
    </lineage>
</organism>
<dbReference type="Proteomes" id="UP000294743">
    <property type="component" value="Unassembled WGS sequence"/>
</dbReference>
<name>A0A4R7Z8R1_9FIRM</name>
<evidence type="ECO:0000256" key="1">
    <source>
        <dbReference type="SAM" id="Phobius"/>
    </source>
</evidence>
<keyword evidence="3" id="KW-1185">Reference proteome</keyword>